<protein>
    <recommendedName>
        <fullName evidence="3">DUF4283 domain-containing protein</fullName>
    </recommendedName>
</protein>
<sequence>MEEELVNLSLLDNEEEAFQEEAVVVDRTYQFCLVRRCLTDSVVHFPSLLNTMADLWHPIGGHGESYCPYRLRIEPSKIIFSWDLPLRVVLRCRNTVVSRWLCEADGSQCNTGNLESLNQSILFNEEKNTGPMDLVLEEENDPIATLERKKRQRIVEGPLVLLGSNTGKGSLDLSASFGEQSNRVQ</sequence>
<name>A0A8J5YT81_9ROSI</name>
<dbReference type="OrthoDB" id="1000485at2759"/>
<gene>
    <name evidence="1" type="ORF">CXB51_016433</name>
</gene>
<evidence type="ECO:0008006" key="3">
    <source>
        <dbReference type="Google" id="ProtNLM"/>
    </source>
</evidence>
<accession>A0A8J5YT81</accession>
<reference evidence="1 2" key="1">
    <citation type="journal article" date="2021" name="bioRxiv">
        <title>The Gossypium anomalum genome as a resource for cotton improvement and evolutionary analysis of hybrid incompatibility.</title>
        <authorList>
            <person name="Grover C.E."/>
            <person name="Yuan D."/>
            <person name="Arick M.A."/>
            <person name="Miller E.R."/>
            <person name="Hu G."/>
            <person name="Peterson D.G."/>
            <person name="Wendel J.F."/>
            <person name="Udall J.A."/>
        </authorList>
    </citation>
    <scope>NUCLEOTIDE SEQUENCE [LARGE SCALE GENOMIC DNA]</scope>
    <source>
        <strain evidence="1">JFW-Udall</strain>
        <tissue evidence="1">Leaf</tissue>
    </source>
</reference>
<keyword evidence="2" id="KW-1185">Reference proteome</keyword>
<proteinExistence type="predicted"/>
<dbReference type="AlphaFoldDB" id="A0A8J5YT81"/>
<organism evidence="1 2">
    <name type="scientific">Gossypium anomalum</name>
    <dbReference type="NCBI Taxonomy" id="47600"/>
    <lineage>
        <taxon>Eukaryota</taxon>
        <taxon>Viridiplantae</taxon>
        <taxon>Streptophyta</taxon>
        <taxon>Embryophyta</taxon>
        <taxon>Tracheophyta</taxon>
        <taxon>Spermatophyta</taxon>
        <taxon>Magnoliopsida</taxon>
        <taxon>eudicotyledons</taxon>
        <taxon>Gunneridae</taxon>
        <taxon>Pentapetalae</taxon>
        <taxon>rosids</taxon>
        <taxon>malvids</taxon>
        <taxon>Malvales</taxon>
        <taxon>Malvaceae</taxon>
        <taxon>Malvoideae</taxon>
        <taxon>Gossypium</taxon>
    </lineage>
</organism>
<dbReference type="Proteomes" id="UP000701853">
    <property type="component" value="Chromosome 7"/>
</dbReference>
<dbReference type="EMBL" id="JAHUZN010000007">
    <property type="protein sequence ID" value="KAG8488487.1"/>
    <property type="molecule type" value="Genomic_DNA"/>
</dbReference>
<evidence type="ECO:0000313" key="2">
    <source>
        <dbReference type="Proteomes" id="UP000701853"/>
    </source>
</evidence>
<evidence type="ECO:0000313" key="1">
    <source>
        <dbReference type="EMBL" id="KAG8488487.1"/>
    </source>
</evidence>
<comment type="caution">
    <text evidence="1">The sequence shown here is derived from an EMBL/GenBank/DDBJ whole genome shotgun (WGS) entry which is preliminary data.</text>
</comment>